<dbReference type="AlphaFoldDB" id="A0AA48GXN0"/>
<evidence type="ECO:0000313" key="2">
    <source>
        <dbReference type="Proteomes" id="UP001228113"/>
    </source>
</evidence>
<dbReference type="Proteomes" id="UP001228113">
    <property type="component" value="Chromosome"/>
</dbReference>
<dbReference type="RefSeq" id="WP_316411324.1">
    <property type="nucleotide sequence ID" value="NZ_AP027081.1"/>
</dbReference>
<dbReference type="EMBL" id="AP027081">
    <property type="protein sequence ID" value="BDU76290.1"/>
    <property type="molecule type" value="Genomic_DNA"/>
</dbReference>
<dbReference type="KEGG" id="msea:METESE_12480"/>
<name>A0AA48GXN0_9BACT</name>
<protein>
    <submittedName>
        <fullName evidence="1">Uncharacterized protein</fullName>
    </submittedName>
</protein>
<proteinExistence type="predicted"/>
<sequence length="50" mass="5443">MSPYTVSLSLGTVTRNEDGKIVAPCQSPEDPDFMAYIAWVEAGNQPDIVE</sequence>
<accession>A0AA48GXN0</accession>
<keyword evidence="2" id="KW-1185">Reference proteome</keyword>
<organism evidence="1 2">
    <name type="scientific">Mesoterricola sediminis</name>
    <dbReference type="NCBI Taxonomy" id="2927980"/>
    <lineage>
        <taxon>Bacteria</taxon>
        <taxon>Pseudomonadati</taxon>
        <taxon>Acidobacteriota</taxon>
        <taxon>Holophagae</taxon>
        <taxon>Holophagales</taxon>
        <taxon>Holophagaceae</taxon>
        <taxon>Mesoterricola</taxon>
    </lineage>
</organism>
<evidence type="ECO:0000313" key="1">
    <source>
        <dbReference type="EMBL" id="BDU76290.1"/>
    </source>
</evidence>
<gene>
    <name evidence="1" type="ORF">METESE_12480</name>
</gene>
<reference evidence="1" key="1">
    <citation type="journal article" date="2023" name="Int. J. Syst. Evol. Microbiol.">
        <title>Mesoterricola silvestris gen. nov., sp. nov., Mesoterricola sediminis sp. nov., Geothrix oryzae sp. nov., Geothrix edaphica sp. nov., Geothrix rubra sp. nov., and Geothrix limicola sp. nov., six novel members of Acidobacteriota isolated from soils.</title>
        <authorList>
            <person name="Itoh H."/>
            <person name="Sugisawa Y."/>
            <person name="Mise K."/>
            <person name="Xu Z."/>
            <person name="Kuniyasu M."/>
            <person name="Ushijima N."/>
            <person name="Kawano K."/>
            <person name="Kobayashi E."/>
            <person name="Shiratori Y."/>
            <person name="Masuda Y."/>
            <person name="Senoo K."/>
        </authorList>
    </citation>
    <scope>NUCLEOTIDE SEQUENCE</scope>
    <source>
        <strain evidence="1">W786</strain>
    </source>
</reference>